<dbReference type="KEGG" id="ccs:CCNA_01229"/>
<dbReference type="HOGENOM" id="CLU_617856_0_0_5"/>
<dbReference type="Gene3D" id="3.40.30.10">
    <property type="entry name" value="Glutaredoxin"/>
    <property type="match status" value="2"/>
</dbReference>
<dbReference type="InterPro" id="IPR001853">
    <property type="entry name" value="DSBA-like_thioredoxin_dom"/>
</dbReference>
<dbReference type="OrthoDB" id="5244108at2"/>
<dbReference type="GO" id="GO:1901170">
    <property type="term" value="P:naphthalene catabolic process"/>
    <property type="evidence" value="ECO:0007669"/>
    <property type="project" value="InterPro"/>
</dbReference>
<gene>
    <name evidence="2" type="ordered locus">CCNA_01229</name>
</gene>
<keyword evidence="2" id="KW-0413">Isomerase</keyword>
<dbReference type="GO" id="GO:0018845">
    <property type="term" value="F:2-hydroxychromene-2-carboxylate isomerase activity"/>
    <property type="evidence" value="ECO:0007669"/>
    <property type="project" value="InterPro"/>
</dbReference>
<dbReference type="GO" id="GO:0016491">
    <property type="term" value="F:oxidoreductase activity"/>
    <property type="evidence" value="ECO:0007669"/>
    <property type="project" value="InterPro"/>
</dbReference>
<dbReference type="CDD" id="cd03022">
    <property type="entry name" value="DsbA_HCCA_Iso"/>
    <property type="match status" value="1"/>
</dbReference>
<proteinExistence type="predicted"/>
<dbReference type="EMBL" id="CP001340">
    <property type="protein sequence ID" value="ACL94694.1"/>
    <property type="molecule type" value="Genomic_DNA"/>
</dbReference>
<dbReference type="Pfam" id="PF01323">
    <property type="entry name" value="DSBA"/>
    <property type="match status" value="1"/>
</dbReference>
<dbReference type="InterPro" id="IPR044087">
    <property type="entry name" value="NahD-like"/>
</dbReference>
<evidence type="ECO:0000313" key="2">
    <source>
        <dbReference type="EMBL" id="ACL94694.1"/>
    </source>
</evidence>
<reference evidence="2 3" key="1">
    <citation type="journal article" date="2010" name="J. Bacteriol.">
        <title>The genetic basis of laboratory adaptation in Caulobacter crescentus.</title>
        <authorList>
            <person name="Marks M.E."/>
            <person name="Castro-Rojas C.M."/>
            <person name="Teiling C."/>
            <person name="Du L."/>
            <person name="Kapatral V."/>
            <person name="Walunas T.L."/>
            <person name="Crosson S."/>
        </authorList>
    </citation>
    <scope>NUCLEOTIDE SEQUENCE [LARGE SCALE GENOMIC DNA]</scope>
    <source>
        <strain evidence="3">NA1000 / CB15N</strain>
    </source>
</reference>
<dbReference type="PANTHER" id="PTHR42943:SF2">
    <property type="entry name" value="GLUTATHIONE S-TRANSFERASE KAPPA 1"/>
    <property type="match status" value="1"/>
</dbReference>
<protein>
    <submittedName>
        <fullName evidence="2">2-hydroxychromene-2-carboxylate isomerase</fullName>
        <ecNumber evidence="2">5.3.99.-</ecNumber>
    </submittedName>
</protein>
<dbReference type="AlphaFoldDB" id="A0A0H3C6V0"/>
<evidence type="ECO:0000259" key="1">
    <source>
        <dbReference type="Pfam" id="PF01323"/>
    </source>
</evidence>
<dbReference type="RefSeq" id="WP_012640165.1">
    <property type="nucleotide sequence ID" value="NC_011916.1"/>
</dbReference>
<dbReference type="PATRIC" id="fig|565050.3.peg.1211"/>
<name>A0A0H3C6V0_CAUVN</name>
<keyword evidence="3" id="KW-1185">Reference proteome</keyword>
<sequence>MPSEISPVSLRTSIMRSVTTALTSPTRRKLARDAAALSARLRGERATIRYFHQADDPYSHLAVQMLPRLRARYAADIEIRLVPPPADSAAPDRERLRAYGLRDAIRLARSRGLGFPADATPPTTEAVQRLQSVLADALDQGRFDDVAYAAGAALWSGDHKTLADMATRAGGQDPKLAERLLKTGEEQRAKLGHYLGGMFHFEGEWFWGVDRLGHLEARLAARGLDREAGSPLLAPAFEPSLGPPPEGAPPTIEAWFSFRSPYSWLFMPRIRHLAQAYGATLELRPILPMVMRGLAVPRIKTIYITLDCKREAERVGLPFGRIVDPVGAGAERALAVLHHAMALGLGEQFAELGLKAAFADGIALAEDEGLYGVARRAGLTDAQTAAALADDSWRQRAETNRAALLEAGLWGAPTFRITGHQAHWGQDRLYMLEEDLRAAMQGAAAPRQDG</sequence>
<accession>A0A0H3C6V0</accession>
<dbReference type="InterPro" id="IPR036249">
    <property type="entry name" value="Thioredoxin-like_sf"/>
</dbReference>
<dbReference type="Proteomes" id="UP000001364">
    <property type="component" value="Chromosome"/>
</dbReference>
<feature type="domain" description="DSBA-like thioredoxin" evidence="1">
    <location>
        <begin position="251"/>
        <end position="436"/>
    </location>
</feature>
<dbReference type="InterPro" id="IPR051924">
    <property type="entry name" value="GST_Kappa/NadH"/>
</dbReference>
<dbReference type="EC" id="5.3.99.-" evidence="2"/>
<dbReference type="RefSeq" id="YP_002516602.1">
    <property type="nucleotide sequence ID" value="NC_011916.1"/>
</dbReference>
<organism evidence="2 3">
    <name type="scientific">Caulobacter vibrioides (strain NA1000 / CB15N)</name>
    <name type="common">Caulobacter crescentus</name>
    <dbReference type="NCBI Taxonomy" id="565050"/>
    <lineage>
        <taxon>Bacteria</taxon>
        <taxon>Pseudomonadati</taxon>
        <taxon>Pseudomonadota</taxon>
        <taxon>Alphaproteobacteria</taxon>
        <taxon>Caulobacterales</taxon>
        <taxon>Caulobacteraceae</taxon>
        <taxon>Caulobacter</taxon>
    </lineage>
</organism>
<evidence type="ECO:0000313" key="3">
    <source>
        <dbReference type="Proteomes" id="UP000001364"/>
    </source>
</evidence>
<dbReference type="GeneID" id="7333622"/>
<dbReference type="SUPFAM" id="SSF52833">
    <property type="entry name" value="Thioredoxin-like"/>
    <property type="match status" value="2"/>
</dbReference>
<dbReference type="PANTHER" id="PTHR42943">
    <property type="entry name" value="GLUTATHIONE S-TRANSFERASE KAPPA"/>
    <property type="match status" value="1"/>
</dbReference>